<gene>
    <name evidence="2" type="ORF">QBC36DRAFT_292260</name>
</gene>
<feature type="chain" id="PRO_5042868107" evidence="1">
    <location>
        <begin position="21"/>
        <end position="171"/>
    </location>
</feature>
<reference evidence="2" key="2">
    <citation type="submission" date="2023-05" db="EMBL/GenBank/DDBJ databases">
        <authorList>
            <consortium name="Lawrence Berkeley National Laboratory"/>
            <person name="Steindorff A."/>
            <person name="Hensen N."/>
            <person name="Bonometti L."/>
            <person name="Westerberg I."/>
            <person name="Brannstrom I.O."/>
            <person name="Guillou S."/>
            <person name="Cros-Aarteil S."/>
            <person name="Calhoun S."/>
            <person name="Haridas S."/>
            <person name="Kuo A."/>
            <person name="Mondo S."/>
            <person name="Pangilinan J."/>
            <person name="Riley R."/>
            <person name="Labutti K."/>
            <person name="Andreopoulos B."/>
            <person name="Lipzen A."/>
            <person name="Chen C."/>
            <person name="Yanf M."/>
            <person name="Daum C."/>
            <person name="Ng V."/>
            <person name="Clum A."/>
            <person name="Ohm R."/>
            <person name="Martin F."/>
            <person name="Silar P."/>
            <person name="Natvig D."/>
            <person name="Lalanne C."/>
            <person name="Gautier V."/>
            <person name="Ament-Velasquez S.L."/>
            <person name="Kruys A."/>
            <person name="Hutchinson M.I."/>
            <person name="Powell A.J."/>
            <person name="Barry K."/>
            <person name="Miller A.N."/>
            <person name="Grigoriev I.V."/>
            <person name="Debuchy R."/>
            <person name="Gladieux P."/>
            <person name="Thoren M.H."/>
            <person name="Johannesson H."/>
        </authorList>
    </citation>
    <scope>NUCLEOTIDE SEQUENCE</scope>
    <source>
        <strain evidence="2">CBS 892.96</strain>
    </source>
</reference>
<dbReference type="Proteomes" id="UP001302321">
    <property type="component" value="Unassembled WGS sequence"/>
</dbReference>
<proteinExistence type="predicted"/>
<dbReference type="AlphaFoldDB" id="A0AAN6W398"/>
<evidence type="ECO:0000256" key="1">
    <source>
        <dbReference type="SAM" id="SignalP"/>
    </source>
</evidence>
<name>A0AAN6W398_9PEZI</name>
<comment type="caution">
    <text evidence="2">The sequence shown here is derived from an EMBL/GenBank/DDBJ whole genome shotgun (WGS) entry which is preliminary data.</text>
</comment>
<evidence type="ECO:0000313" key="2">
    <source>
        <dbReference type="EMBL" id="KAK4174603.1"/>
    </source>
</evidence>
<reference evidence="2" key="1">
    <citation type="journal article" date="2023" name="Mol. Phylogenet. Evol.">
        <title>Genome-scale phylogeny and comparative genomics of the fungal order Sordariales.</title>
        <authorList>
            <person name="Hensen N."/>
            <person name="Bonometti L."/>
            <person name="Westerberg I."/>
            <person name="Brannstrom I.O."/>
            <person name="Guillou S."/>
            <person name="Cros-Aarteil S."/>
            <person name="Calhoun S."/>
            <person name="Haridas S."/>
            <person name="Kuo A."/>
            <person name="Mondo S."/>
            <person name="Pangilinan J."/>
            <person name="Riley R."/>
            <person name="LaButti K."/>
            <person name="Andreopoulos B."/>
            <person name="Lipzen A."/>
            <person name="Chen C."/>
            <person name="Yan M."/>
            <person name="Daum C."/>
            <person name="Ng V."/>
            <person name="Clum A."/>
            <person name="Steindorff A."/>
            <person name="Ohm R.A."/>
            <person name="Martin F."/>
            <person name="Silar P."/>
            <person name="Natvig D.O."/>
            <person name="Lalanne C."/>
            <person name="Gautier V."/>
            <person name="Ament-Velasquez S.L."/>
            <person name="Kruys A."/>
            <person name="Hutchinson M.I."/>
            <person name="Powell A.J."/>
            <person name="Barry K."/>
            <person name="Miller A.N."/>
            <person name="Grigoriev I.V."/>
            <person name="Debuchy R."/>
            <person name="Gladieux P."/>
            <person name="Hiltunen Thoren M."/>
            <person name="Johannesson H."/>
        </authorList>
    </citation>
    <scope>NUCLEOTIDE SEQUENCE</scope>
    <source>
        <strain evidence="2">CBS 892.96</strain>
    </source>
</reference>
<accession>A0AAN6W398</accession>
<keyword evidence="1" id="KW-0732">Signal</keyword>
<keyword evidence="3" id="KW-1185">Reference proteome</keyword>
<sequence>MKVSAILTSTIAALAGSVSALNADECKSSFLSLASAAPTPSNPQIISYAVEAFPYSEMFSAVLLPTPTNFNRFCDALAKATPPADLAEDFTSYASEVRAYQTSIAPAVSSLAPKCTADKVNLEMELLVAKDAGECKAIFKKALPNAADSAVPRVAAAFATVASVFVVIAAL</sequence>
<organism evidence="2 3">
    <name type="scientific">Triangularia setosa</name>
    <dbReference type="NCBI Taxonomy" id="2587417"/>
    <lineage>
        <taxon>Eukaryota</taxon>
        <taxon>Fungi</taxon>
        <taxon>Dikarya</taxon>
        <taxon>Ascomycota</taxon>
        <taxon>Pezizomycotina</taxon>
        <taxon>Sordariomycetes</taxon>
        <taxon>Sordariomycetidae</taxon>
        <taxon>Sordariales</taxon>
        <taxon>Podosporaceae</taxon>
        <taxon>Triangularia</taxon>
    </lineage>
</organism>
<feature type="signal peptide" evidence="1">
    <location>
        <begin position="1"/>
        <end position="20"/>
    </location>
</feature>
<dbReference type="EMBL" id="MU866273">
    <property type="protein sequence ID" value="KAK4174603.1"/>
    <property type="molecule type" value="Genomic_DNA"/>
</dbReference>
<evidence type="ECO:0000313" key="3">
    <source>
        <dbReference type="Proteomes" id="UP001302321"/>
    </source>
</evidence>
<protein>
    <submittedName>
        <fullName evidence="2">Uncharacterized protein</fullName>
    </submittedName>
</protein>